<keyword evidence="4 7" id="KW-0378">Hydrolase</keyword>
<dbReference type="InterPro" id="IPR001223">
    <property type="entry name" value="Glyco_hydro18_cat"/>
</dbReference>
<feature type="compositionally biased region" description="Basic and acidic residues" evidence="8">
    <location>
        <begin position="677"/>
        <end position="691"/>
    </location>
</feature>
<feature type="compositionally biased region" description="Pro residues" evidence="8">
    <location>
        <begin position="1553"/>
        <end position="1575"/>
    </location>
</feature>
<dbReference type="SMART" id="SM00494">
    <property type="entry name" value="ChtBD2"/>
    <property type="match status" value="2"/>
</dbReference>
<dbReference type="SUPFAM" id="SSF54556">
    <property type="entry name" value="Chitinase insertion domain"/>
    <property type="match status" value="1"/>
</dbReference>
<dbReference type="GO" id="GO:0008061">
    <property type="term" value="F:chitin binding"/>
    <property type="evidence" value="ECO:0007669"/>
    <property type="project" value="UniProtKB-KW"/>
</dbReference>
<protein>
    <submittedName>
        <fullName evidence="12">Flocculation protein FLO11 isoform X1</fullName>
    </submittedName>
</protein>
<feature type="chain" id="PRO_5026354576" evidence="9">
    <location>
        <begin position="26"/>
        <end position="1743"/>
    </location>
</feature>
<dbReference type="PANTHER" id="PTHR11177:SF399">
    <property type="entry name" value="CHITINASE 6, ISOFORM C"/>
    <property type="match status" value="1"/>
</dbReference>
<dbReference type="PROSITE" id="PS50940">
    <property type="entry name" value="CHIT_BIND_II"/>
    <property type="match status" value="2"/>
</dbReference>
<feature type="region of interest" description="Disordered" evidence="8">
    <location>
        <begin position="1237"/>
        <end position="1258"/>
    </location>
</feature>
<feature type="domain" description="GH18" evidence="11">
    <location>
        <begin position="38"/>
        <end position="437"/>
    </location>
</feature>
<dbReference type="OrthoDB" id="73875at2759"/>
<reference evidence="12 13" key="1">
    <citation type="submission" date="2019-08" db="EMBL/GenBank/DDBJ databases">
        <title>Whole genome of Aphis craccivora.</title>
        <authorList>
            <person name="Voronova N.V."/>
            <person name="Shulinski R.S."/>
            <person name="Bandarenka Y.V."/>
            <person name="Zhorov D.G."/>
            <person name="Warner D."/>
        </authorList>
    </citation>
    <scope>NUCLEOTIDE SEQUENCE [LARGE SCALE GENOMIC DNA]</scope>
    <source>
        <strain evidence="12">180601</strain>
        <tissue evidence="12">Whole Body</tissue>
    </source>
</reference>
<dbReference type="EMBL" id="VUJU01001564">
    <property type="protein sequence ID" value="KAF0764735.1"/>
    <property type="molecule type" value="Genomic_DNA"/>
</dbReference>
<evidence type="ECO:0000256" key="4">
    <source>
        <dbReference type="ARBA" id="ARBA00022801"/>
    </source>
</evidence>
<dbReference type="InterPro" id="IPR036508">
    <property type="entry name" value="Chitin-bd_dom_sf"/>
</dbReference>
<feature type="region of interest" description="Disordered" evidence="8">
    <location>
        <begin position="1492"/>
        <end position="1512"/>
    </location>
</feature>
<dbReference type="SUPFAM" id="SSF57625">
    <property type="entry name" value="Invertebrate chitin-binding proteins"/>
    <property type="match status" value="2"/>
</dbReference>
<feature type="signal peptide" evidence="9">
    <location>
        <begin position="1"/>
        <end position="25"/>
    </location>
</feature>
<feature type="compositionally biased region" description="Polar residues" evidence="8">
    <location>
        <begin position="1628"/>
        <end position="1638"/>
    </location>
</feature>
<keyword evidence="3 9" id="KW-0732">Signal</keyword>
<feature type="compositionally biased region" description="Low complexity" evidence="8">
    <location>
        <begin position="462"/>
        <end position="471"/>
    </location>
</feature>
<evidence type="ECO:0000256" key="2">
    <source>
        <dbReference type="ARBA" id="ARBA00022669"/>
    </source>
</evidence>
<evidence type="ECO:0000256" key="5">
    <source>
        <dbReference type="ARBA" id="ARBA00023157"/>
    </source>
</evidence>
<feature type="region of interest" description="Disordered" evidence="8">
    <location>
        <begin position="435"/>
        <end position="494"/>
    </location>
</feature>
<evidence type="ECO:0000259" key="10">
    <source>
        <dbReference type="PROSITE" id="PS50940"/>
    </source>
</evidence>
<feature type="domain" description="Chitin-binding type-2" evidence="10">
    <location>
        <begin position="1684"/>
        <end position="1743"/>
    </location>
</feature>
<dbReference type="Gene3D" id="2.170.140.10">
    <property type="entry name" value="Chitin binding domain"/>
    <property type="match status" value="2"/>
</dbReference>
<feature type="compositionally biased region" description="Low complexity" evidence="8">
    <location>
        <begin position="1355"/>
        <end position="1378"/>
    </location>
</feature>
<feature type="compositionally biased region" description="Acidic residues" evidence="8">
    <location>
        <begin position="594"/>
        <end position="609"/>
    </location>
</feature>
<dbReference type="FunFam" id="3.20.20.80:FF:000007">
    <property type="entry name" value="Acidic mammalian chitinase"/>
    <property type="match status" value="1"/>
</dbReference>
<gene>
    <name evidence="12" type="ORF">FWK35_00013992</name>
</gene>
<accession>A0A6G0Z2Z9</accession>
<feature type="region of interest" description="Disordered" evidence="8">
    <location>
        <begin position="1626"/>
        <end position="1647"/>
    </location>
</feature>
<keyword evidence="6 7" id="KW-0326">Glycosidase</keyword>
<evidence type="ECO:0000259" key="11">
    <source>
        <dbReference type="PROSITE" id="PS51910"/>
    </source>
</evidence>
<dbReference type="GO" id="GO:0004568">
    <property type="term" value="F:chitinase activity"/>
    <property type="evidence" value="ECO:0007669"/>
    <property type="project" value="UniProtKB-ARBA"/>
</dbReference>
<dbReference type="Pfam" id="PF00704">
    <property type="entry name" value="Glyco_hydro_18"/>
    <property type="match status" value="1"/>
</dbReference>
<evidence type="ECO:0000256" key="1">
    <source>
        <dbReference type="ARBA" id="ARBA00009121"/>
    </source>
</evidence>
<feature type="region of interest" description="Disordered" evidence="8">
    <location>
        <begin position="664"/>
        <end position="719"/>
    </location>
</feature>
<feature type="region of interest" description="Disordered" evidence="8">
    <location>
        <begin position="577"/>
        <end position="609"/>
    </location>
</feature>
<evidence type="ECO:0000256" key="7">
    <source>
        <dbReference type="RuleBase" id="RU000489"/>
    </source>
</evidence>
<evidence type="ECO:0000256" key="6">
    <source>
        <dbReference type="ARBA" id="ARBA00023295"/>
    </source>
</evidence>
<comment type="caution">
    <text evidence="12">The sequence shown here is derived from an EMBL/GenBank/DDBJ whole genome shotgun (WGS) entry which is preliminary data.</text>
</comment>
<feature type="domain" description="Chitin-binding type-2" evidence="10">
    <location>
        <begin position="493"/>
        <end position="554"/>
    </location>
</feature>
<dbReference type="PANTHER" id="PTHR11177">
    <property type="entry name" value="CHITINASE"/>
    <property type="match status" value="1"/>
</dbReference>
<dbReference type="InterPro" id="IPR011583">
    <property type="entry name" value="Chitinase_II/V-like_cat"/>
</dbReference>
<evidence type="ECO:0000256" key="8">
    <source>
        <dbReference type="SAM" id="MobiDB-lite"/>
    </source>
</evidence>
<dbReference type="SMART" id="SM00636">
    <property type="entry name" value="Glyco_18"/>
    <property type="match status" value="1"/>
</dbReference>
<comment type="similarity">
    <text evidence="1">Belongs to the glycosyl hydrolase 18 family. Chitinase class II subfamily.</text>
</comment>
<evidence type="ECO:0000313" key="12">
    <source>
        <dbReference type="EMBL" id="KAF0764735.1"/>
    </source>
</evidence>
<dbReference type="GO" id="GO:0005975">
    <property type="term" value="P:carbohydrate metabolic process"/>
    <property type="evidence" value="ECO:0007669"/>
    <property type="project" value="InterPro"/>
</dbReference>
<feature type="compositionally biased region" description="Low complexity" evidence="8">
    <location>
        <begin position="580"/>
        <end position="590"/>
    </location>
</feature>
<feature type="region of interest" description="Disordered" evidence="8">
    <location>
        <begin position="1538"/>
        <end position="1575"/>
    </location>
</feature>
<dbReference type="InterPro" id="IPR017853">
    <property type="entry name" value="GH"/>
</dbReference>
<dbReference type="FunFam" id="2.170.140.10:FF:000005">
    <property type="entry name" value="Acidic mammalian chitinase"/>
    <property type="match status" value="1"/>
</dbReference>
<feature type="region of interest" description="Disordered" evidence="8">
    <location>
        <begin position="1318"/>
        <end position="1420"/>
    </location>
</feature>
<dbReference type="SUPFAM" id="SSF51445">
    <property type="entry name" value="(Trans)glycosidases"/>
    <property type="match status" value="1"/>
</dbReference>
<dbReference type="FunFam" id="3.10.50.10:FF:000001">
    <property type="entry name" value="Chitinase 3-like 1"/>
    <property type="match status" value="1"/>
</dbReference>
<feature type="compositionally biased region" description="Low complexity" evidence="8">
    <location>
        <begin position="1538"/>
        <end position="1552"/>
    </location>
</feature>
<dbReference type="InterPro" id="IPR050314">
    <property type="entry name" value="Glycosyl_Hydrlase_18"/>
</dbReference>
<dbReference type="InterPro" id="IPR002557">
    <property type="entry name" value="Chitin-bd_dom"/>
</dbReference>
<dbReference type="Gene3D" id="3.10.50.10">
    <property type="match status" value="1"/>
</dbReference>
<proteinExistence type="inferred from homology"/>
<evidence type="ECO:0000313" key="13">
    <source>
        <dbReference type="Proteomes" id="UP000478052"/>
    </source>
</evidence>
<dbReference type="Gene3D" id="3.20.20.80">
    <property type="entry name" value="Glycosidases"/>
    <property type="match status" value="1"/>
</dbReference>
<dbReference type="GO" id="GO:0005576">
    <property type="term" value="C:extracellular region"/>
    <property type="evidence" value="ECO:0007669"/>
    <property type="project" value="InterPro"/>
</dbReference>
<dbReference type="InterPro" id="IPR001579">
    <property type="entry name" value="Glyco_hydro_18_chit_AS"/>
</dbReference>
<keyword evidence="2" id="KW-0147">Chitin-binding</keyword>
<dbReference type="Proteomes" id="UP000478052">
    <property type="component" value="Unassembled WGS sequence"/>
</dbReference>
<keyword evidence="5" id="KW-1015">Disulfide bond</keyword>
<keyword evidence="13" id="KW-1185">Reference proteome</keyword>
<dbReference type="Pfam" id="PF01607">
    <property type="entry name" value="CBM_14"/>
    <property type="match status" value="2"/>
</dbReference>
<dbReference type="PROSITE" id="PS51910">
    <property type="entry name" value="GH18_2"/>
    <property type="match status" value="1"/>
</dbReference>
<feature type="compositionally biased region" description="Basic and acidic residues" evidence="8">
    <location>
        <begin position="1318"/>
        <end position="1331"/>
    </location>
</feature>
<dbReference type="CDD" id="cd02872">
    <property type="entry name" value="GH18_chitolectin_chitotriosidase"/>
    <property type="match status" value="1"/>
</dbReference>
<dbReference type="InterPro" id="IPR029070">
    <property type="entry name" value="Chitinase_insertion_sf"/>
</dbReference>
<sequence>MRKFLFQMQFLPWLLIFGSIIISDAEHDIQKRETSNQKKVVCYYTNWSVYRPGTAKFSPQNINPYLCTHLIYAFGGLDKENGLRPYDKYQDIEQGGYAKFNGLKTYNKNLKTLLAIGGWNEGSARFSKLVDDEDNRKEFVKNVVKFLRQNNFDGLDLDWEYPAYRDGSKPSDKENYASLVKELREEFNKESSKTGRTRLLLTMAVPAGIEYIDKGYDVPELNKYLDFMNLLTYDYHSSYEPAVNHHSPLYPLEEDSEYNFDAKLNIDHTIKHYLASGADKEKLVLGIPTYGRSYTLFNRESKDIGAPSDGPGEKGEATREKGYLAYYETFVVKYIGNRLKASANPVLIVYICGNLKKDDSWTIEQPKPKAMGPYAYKDNQWVGYDDEEFVKLKAKYVNENDLGGIMFWSIDNDDFRGSCHSRPYPLIEAGKEALLGDSKVAPSQGKETKTTLSKSRPKPRPIARTTTTAAPQEKSSLSTTTPEPPTTPDTGTDFTCKDEGFFPHPRECKKYFWCLDSGPSNLGIVAHQFTCPSGLVFNKVSDSCDYTRNVVCKDKKTSDPVTTTTTTTTTPKAIKSGIKTTTTTTTTSTTQAPEVEEEGEDEFEEEEDPKEIKQLINLIKKLGGVAELEKQLNIKDGSTEVTTPAISKSLYNKVLKLPSNRFQSSYINGPGPQSEGLDNKDDNIDYKKDKPQYVTIRRQRPSKDVIDDTKESEEEDIPTDATTERFKPTYKTVDRTRYRDLGEVADENSEIDSLPKYTTISRTKSTESSPEEPTSPKYVTLRRQRPTYKEDEISDEEITPVAVSSTSQAPRYVSLLRQRSTTTTTTPDDRLFETTTIDNIEEPRENKNTKVSDMTLTTESILISTILFNTEPFTKTITTTVNVPTTTTAKSNEISKIPTSITEEMSDTTRTTKIPMSIYKNIDDTMSTTKAPTSTVTNVITSIYEAATERQRVRVKNIQNFLLEHKKTELVTQSITPTTTPLTTTLSTTMENKAPIEEPTQKSILKGRFGGPVQFRPTLRKFIGTPEKNGTTTEKITETTTEKLVETSTEKKNRLNKYINRFIRPANNYSTESTSTTNKIFVTLTTESTPELSTRQVNRFRQTTSSTTDYQPLSTRKFISRYRQRTTESPVINNTDVQRSRFFRSRKPISSTTTTTEETTITELLDVEENADNIRYETTTYAPITINVDETSTNDEESKITTIDSFEPTKFSTTEMTTIQPITKKITKYFRGSVRANSESQDGIISNPRSPSLGRQNSRFLKNEQKILFIKVMPSPDGRSLNEFTTNPIKNVTRNRGKIRAYDSLELNTLTDELSNRDRSNELFRGSETKFRPTTSTTTESTEEIQRDRTRQRITRPIQRSTTTTTTEESTPSSSTESYSLKANRRRKFRPEYTTTSTPSYEEEITTPKSRNPERRFRSRTTVLKNAITTSTTPETLEDSDRKFFSSSAQPYYDDSSLFAKTRDDRKIGGSTEDLANTAVVAIHTLATAPPSNYEFTSRPSTHSPQQSVFRETTQDHDYFEPPRAQQQSINAFDVVQPARQPTQPPRQSAQPQRPPPPPPSVKLPAVPFQPAPFQPSPFQAGPFQPVPYPGLPFQTNNAFAPVARQSPTTALPPATSRQTFILRRGPSRTTPLGTAATSAPPPQYLNDNAQEQYADYSEPEQASDSGEQRVALKGKVRIHGDGYIECLDMGSFPHPFSCQKFISCAKTEYGALFGWEYTCPKGLSFDPVGGICNWSSGPVCNN</sequence>
<organism evidence="12 13">
    <name type="scientific">Aphis craccivora</name>
    <name type="common">Cowpea aphid</name>
    <dbReference type="NCBI Taxonomy" id="307492"/>
    <lineage>
        <taxon>Eukaryota</taxon>
        <taxon>Metazoa</taxon>
        <taxon>Ecdysozoa</taxon>
        <taxon>Arthropoda</taxon>
        <taxon>Hexapoda</taxon>
        <taxon>Insecta</taxon>
        <taxon>Pterygota</taxon>
        <taxon>Neoptera</taxon>
        <taxon>Paraneoptera</taxon>
        <taxon>Hemiptera</taxon>
        <taxon>Sternorrhyncha</taxon>
        <taxon>Aphidomorpha</taxon>
        <taxon>Aphidoidea</taxon>
        <taxon>Aphididae</taxon>
        <taxon>Aphidini</taxon>
        <taxon>Aphis</taxon>
        <taxon>Aphis</taxon>
    </lineage>
</organism>
<name>A0A6G0Z2Z9_APHCR</name>
<dbReference type="PROSITE" id="PS01095">
    <property type="entry name" value="GH18_1"/>
    <property type="match status" value="1"/>
</dbReference>
<dbReference type="GO" id="GO:0006032">
    <property type="term" value="P:chitin catabolic process"/>
    <property type="evidence" value="ECO:0007669"/>
    <property type="project" value="TreeGrafter"/>
</dbReference>
<evidence type="ECO:0000256" key="3">
    <source>
        <dbReference type="ARBA" id="ARBA00022729"/>
    </source>
</evidence>
<evidence type="ECO:0000256" key="9">
    <source>
        <dbReference type="SAM" id="SignalP"/>
    </source>
</evidence>